<dbReference type="InterPro" id="IPR036412">
    <property type="entry name" value="HAD-like_sf"/>
</dbReference>
<dbReference type="InterPro" id="IPR006439">
    <property type="entry name" value="HAD-SF_hydro_IA"/>
</dbReference>
<evidence type="ECO:0000313" key="2">
    <source>
        <dbReference type="EMBL" id="SFG49498.1"/>
    </source>
</evidence>
<dbReference type="GO" id="GO:0016787">
    <property type="term" value="F:hydrolase activity"/>
    <property type="evidence" value="ECO:0007669"/>
    <property type="project" value="UniProtKB-KW"/>
</dbReference>
<dbReference type="SUPFAM" id="SSF56784">
    <property type="entry name" value="HAD-like"/>
    <property type="match status" value="1"/>
</dbReference>
<dbReference type="PANTHER" id="PTHR43316:SF3">
    <property type="entry name" value="HALOACID DEHALOGENASE, TYPE II (AFU_ORTHOLOGUE AFUA_2G07750)-RELATED"/>
    <property type="match status" value="1"/>
</dbReference>
<accession>A0A1I2S9L4</accession>
<dbReference type="SFLD" id="SFLDG01129">
    <property type="entry name" value="C1.5:_HAD__Beta-PGM__Phosphata"/>
    <property type="match status" value="1"/>
</dbReference>
<dbReference type="Gene3D" id="3.40.50.1000">
    <property type="entry name" value="HAD superfamily/HAD-like"/>
    <property type="match status" value="1"/>
</dbReference>
<dbReference type="PRINTS" id="PR00413">
    <property type="entry name" value="HADHALOGNASE"/>
</dbReference>
<name>A0A1I2S9L4_9BACL</name>
<dbReference type="STRING" id="201973.SAMN04488025_13921"/>
<evidence type="ECO:0000313" key="3">
    <source>
        <dbReference type="Proteomes" id="UP000198661"/>
    </source>
</evidence>
<dbReference type="OrthoDB" id="9809962at2"/>
<keyword evidence="3" id="KW-1185">Reference proteome</keyword>
<dbReference type="SFLD" id="SFLDS00003">
    <property type="entry name" value="Haloacid_Dehalogenase"/>
    <property type="match status" value="1"/>
</dbReference>
<gene>
    <name evidence="2" type="ORF">SAMN04488025_13921</name>
</gene>
<dbReference type="InterPro" id="IPR051540">
    <property type="entry name" value="S-2-haloacid_dehalogenase"/>
</dbReference>
<dbReference type="RefSeq" id="WP_092041183.1">
    <property type="nucleotide sequence ID" value="NZ_FOOK01000039.1"/>
</dbReference>
<keyword evidence="1" id="KW-0378">Hydrolase</keyword>
<evidence type="ECO:0000256" key="1">
    <source>
        <dbReference type="ARBA" id="ARBA00022801"/>
    </source>
</evidence>
<dbReference type="AlphaFoldDB" id="A0A1I2S9L4"/>
<proteinExistence type="predicted"/>
<dbReference type="InterPro" id="IPR023214">
    <property type="entry name" value="HAD_sf"/>
</dbReference>
<protein>
    <submittedName>
        <fullName evidence="2">FMN phosphatase YigB, HAD superfamily</fullName>
    </submittedName>
</protein>
<dbReference type="Pfam" id="PF00702">
    <property type="entry name" value="Hydrolase"/>
    <property type="match status" value="1"/>
</dbReference>
<sequence>MIRACLFDLDGTLLPLDTDRFIEVYLRELAPYVAHVIPPDQLIPSIWRATRAMIEDEDPEKTNEEVFRHHFLSLTGLKKESIWPLFEQFYRERFPRLKKHVQPTDLARQVVQAALDRGCRVVVATNPVFPRVAIQERMRWAGVDDLPFEWVTYQEETRYCKPRIEYYRDIVDRVGLKPEECVMIGNDMQEDMVASTLGLSTFLVTDFRIDRGHPAYSVDQQGSLSDLLRAIRNGEGVFSRTPVRPA</sequence>
<dbReference type="Proteomes" id="UP000198661">
    <property type="component" value="Unassembled WGS sequence"/>
</dbReference>
<dbReference type="EMBL" id="FOOK01000039">
    <property type="protein sequence ID" value="SFG49498.1"/>
    <property type="molecule type" value="Genomic_DNA"/>
</dbReference>
<reference evidence="3" key="1">
    <citation type="submission" date="2016-10" db="EMBL/GenBank/DDBJ databases">
        <authorList>
            <person name="Varghese N."/>
            <person name="Submissions S."/>
        </authorList>
    </citation>
    <scope>NUCLEOTIDE SEQUENCE [LARGE SCALE GENOMIC DNA]</scope>
    <source>
        <strain evidence="3">DSM 44945</strain>
    </source>
</reference>
<dbReference type="PANTHER" id="PTHR43316">
    <property type="entry name" value="HYDROLASE, HALOACID DELAHOGENASE-RELATED"/>
    <property type="match status" value="1"/>
</dbReference>
<organism evidence="2 3">
    <name type="scientific">Planifilum fulgidum</name>
    <dbReference type="NCBI Taxonomy" id="201973"/>
    <lineage>
        <taxon>Bacteria</taxon>
        <taxon>Bacillati</taxon>
        <taxon>Bacillota</taxon>
        <taxon>Bacilli</taxon>
        <taxon>Bacillales</taxon>
        <taxon>Thermoactinomycetaceae</taxon>
        <taxon>Planifilum</taxon>
    </lineage>
</organism>